<accession>A0A0F9U8Y1</accession>
<reference evidence="1" key="1">
    <citation type="journal article" date="2015" name="Nature">
        <title>Complex archaea that bridge the gap between prokaryotes and eukaryotes.</title>
        <authorList>
            <person name="Spang A."/>
            <person name="Saw J.H."/>
            <person name="Jorgensen S.L."/>
            <person name="Zaremba-Niedzwiedzka K."/>
            <person name="Martijn J."/>
            <person name="Lind A.E."/>
            <person name="van Eijk R."/>
            <person name="Schleper C."/>
            <person name="Guy L."/>
            <person name="Ettema T.J."/>
        </authorList>
    </citation>
    <scope>NUCLEOTIDE SEQUENCE</scope>
</reference>
<evidence type="ECO:0000313" key="1">
    <source>
        <dbReference type="EMBL" id="KKN88064.1"/>
    </source>
</evidence>
<protein>
    <submittedName>
        <fullName evidence="1">Uncharacterized protein</fullName>
    </submittedName>
</protein>
<proteinExistence type="predicted"/>
<name>A0A0F9U8Y1_9ZZZZ</name>
<gene>
    <name evidence="1" type="ORF">LCGC14_0251360</name>
</gene>
<dbReference type="EMBL" id="LAZR01000131">
    <property type="protein sequence ID" value="KKN88064.1"/>
    <property type="molecule type" value="Genomic_DNA"/>
</dbReference>
<dbReference type="AlphaFoldDB" id="A0A0F9U8Y1"/>
<comment type="caution">
    <text evidence="1">The sequence shown here is derived from an EMBL/GenBank/DDBJ whole genome shotgun (WGS) entry which is preliminary data.</text>
</comment>
<sequence>MTAYSDDIDNASADRRLDAANVAVCPSTIFRPSLSIDGDQWCALYGENLQDGVAGFGDSPAEAMAAFDEAWVKRLSPQEPKADE</sequence>
<organism evidence="1">
    <name type="scientific">marine sediment metagenome</name>
    <dbReference type="NCBI Taxonomy" id="412755"/>
    <lineage>
        <taxon>unclassified sequences</taxon>
        <taxon>metagenomes</taxon>
        <taxon>ecological metagenomes</taxon>
    </lineage>
</organism>